<reference evidence="2 3" key="1">
    <citation type="submission" date="2017-03" db="EMBL/GenBank/DDBJ databases">
        <authorList>
            <person name="Afonso C.L."/>
            <person name="Miller P.J."/>
            <person name="Scott M.A."/>
            <person name="Spackman E."/>
            <person name="Goraichik I."/>
            <person name="Dimitrov K.M."/>
            <person name="Suarez D.L."/>
            <person name="Swayne D.E."/>
        </authorList>
    </citation>
    <scope>NUCLEOTIDE SEQUENCE [LARGE SCALE GENOMIC DNA]</scope>
    <source>
        <strain evidence="2 3">CECT 8287</strain>
    </source>
</reference>
<evidence type="ECO:0008006" key="4">
    <source>
        <dbReference type="Google" id="ProtNLM"/>
    </source>
</evidence>
<gene>
    <name evidence="2" type="ORF">PEL8287_03397</name>
</gene>
<evidence type="ECO:0000313" key="3">
    <source>
        <dbReference type="Proteomes" id="UP000193827"/>
    </source>
</evidence>
<dbReference type="AlphaFoldDB" id="A0A1Y5TEW8"/>
<evidence type="ECO:0000256" key="1">
    <source>
        <dbReference type="SAM" id="MobiDB-lite"/>
    </source>
</evidence>
<dbReference type="Proteomes" id="UP000193827">
    <property type="component" value="Unassembled WGS sequence"/>
</dbReference>
<sequence length="204" mass="22507">MNKRLANDRFELAFGGNTVYLRPSLRAATYLEHLHDDFPALLKKLEQFHTGTVREIVLSSATDRHAAERLLTSAASKPLSAFINATQATLFGLCVALLPTPPEDQKEAKPTGKPMPLGEVYKELFRIATGWLGWPPETAWYATPQEITEAFTGHITKLKAIHGEAEDDDATGPSDEQRKQNTEQGLDPDFDRAGMHALKGLGKL</sequence>
<keyword evidence="3" id="KW-1185">Reference proteome</keyword>
<name>A0A1Y5TEW8_9RHOB</name>
<proteinExistence type="predicted"/>
<feature type="region of interest" description="Disordered" evidence="1">
    <location>
        <begin position="165"/>
        <end position="204"/>
    </location>
</feature>
<accession>A0A1Y5TEW8</accession>
<organism evidence="2 3">
    <name type="scientific">Roseovarius litorisediminis</name>
    <dbReference type="NCBI Taxonomy" id="1312363"/>
    <lineage>
        <taxon>Bacteria</taxon>
        <taxon>Pseudomonadati</taxon>
        <taxon>Pseudomonadota</taxon>
        <taxon>Alphaproteobacteria</taxon>
        <taxon>Rhodobacterales</taxon>
        <taxon>Roseobacteraceae</taxon>
        <taxon>Roseovarius</taxon>
    </lineage>
</organism>
<evidence type="ECO:0000313" key="2">
    <source>
        <dbReference type="EMBL" id="SLN62351.1"/>
    </source>
</evidence>
<dbReference type="EMBL" id="FWFL01000010">
    <property type="protein sequence ID" value="SLN62351.1"/>
    <property type="molecule type" value="Genomic_DNA"/>
</dbReference>
<protein>
    <recommendedName>
        <fullName evidence="4">Tail assembly chaperone</fullName>
    </recommendedName>
</protein>